<dbReference type="GO" id="GO:0015937">
    <property type="term" value="P:coenzyme A biosynthetic process"/>
    <property type="evidence" value="ECO:0007669"/>
    <property type="project" value="UniProtKB-KW"/>
</dbReference>
<protein>
    <recommendedName>
        <fullName evidence="4">pantothenate kinase</fullName>
        <ecNumber evidence="4">2.7.1.33</ecNumber>
    </recommendedName>
</protein>
<evidence type="ECO:0000256" key="11">
    <source>
        <dbReference type="ARBA" id="ARBA00060870"/>
    </source>
</evidence>
<evidence type="ECO:0000256" key="10">
    <source>
        <dbReference type="ARBA" id="ARBA00022993"/>
    </source>
</evidence>
<evidence type="ECO:0000256" key="2">
    <source>
        <dbReference type="ARBA" id="ARBA00004496"/>
    </source>
</evidence>
<dbReference type="VEuPathDB" id="VectorBase:LLOJ005896"/>
<dbReference type="PANTHER" id="PTHR12280:SF30">
    <property type="entry name" value="FUMBLE"/>
    <property type="match status" value="1"/>
</dbReference>
<evidence type="ECO:0000256" key="9">
    <source>
        <dbReference type="ARBA" id="ARBA00022840"/>
    </source>
</evidence>
<evidence type="ECO:0000256" key="5">
    <source>
        <dbReference type="ARBA" id="ARBA00022490"/>
    </source>
</evidence>
<keyword evidence="10" id="KW-0173">Coenzyme A biosynthesis</keyword>
<dbReference type="Pfam" id="PF03630">
    <property type="entry name" value="Fumble"/>
    <property type="match status" value="1"/>
</dbReference>
<dbReference type="EMBL" id="AJWK01018841">
    <property type="status" value="NOT_ANNOTATED_CDS"/>
    <property type="molecule type" value="Genomic_DNA"/>
</dbReference>
<evidence type="ECO:0000256" key="6">
    <source>
        <dbReference type="ARBA" id="ARBA00022679"/>
    </source>
</evidence>
<reference evidence="12" key="1">
    <citation type="submission" date="2020-05" db="UniProtKB">
        <authorList>
            <consortium name="EnsemblMetazoa"/>
        </authorList>
    </citation>
    <scope>IDENTIFICATION</scope>
    <source>
        <strain evidence="12">Jacobina</strain>
    </source>
</reference>
<dbReference type="GO" id="GO:0005829">
    <property type="term" value="C:cytosol"/>
    <property type="evidence" value="ECO:0007669"/>
    <property type="project" value="TreeGrafter"/>
</dbReference>
<comment type="subcellular location">
    <subcellularLocation>
        <location evidence="2">Cytoplasm</location>
    </subcellularLocation>
</comment>
<proteinExistence type="inferred from homology"/>
<dbReference type="CTD" id="2091"/>
<evidence type="ECO:0000256" key="1">
    <source>
        <dbReference type="ARBA" id="ARBA00001206"/>
    </source>
</evidence>
<keyword evidence="9" id="KW-0067">ATP-binding</keyword>
<dbReference type="GO" id="GO:0005524">
    <property type="term" value="F:ATP binding"/>
    <property type="evidence" value="ECO:0007669"/>
    <property type="project" value="UniProtKB-KW"/>
</dbReference>
<dbReference type="AlphaFoldDB" id="A0A1B0CMK8"/>
<evidence type="ECO:0000256" key="7">
    <source>
        <dbReference type="ARBA" id="ARBA00022741"/>
    </source>
</evidence>
<dbReference type="RefSeq" id="XP_055696306.1">
    <property type="nucleotide sequence ID" value="XM_055840331.1"/>
</dbReference>
<dbReference type="EMBL" id="AJWK01018842">
    <property type="status" value="NOT_ANNOTATED_CDS"/>
    <property type="molecule type" value="Genomic_DNA"/>
</dbReference>
<keyword evidence="7" id="KW-0547">Nucleotide-binding</keyword>
<comment type="catalytic activity">
    <reaction evidence="1">
        <text>(R)-pantothenate + ATP = (R)-4'-phosphopantothenate + ADP + H(+)</text>
        <dbReference type="Rhea" id="RHEA:16373"/>
        <dbReference type="ChEBI" id="CHEBI:10986"/>
        <dbReference type="ChEBI" id="CHEBI:15378"/>
        <dbReference type="ChEBI" id="CHEBI:29032"/>
        <dbReference type="ChEBI" id="CHEBI:30616"/>
        <dbReference type="ChEBI" id="CHEBI:456216"/>
        <dbReference type="EC" id="2.7.1.33"/>
    </reaction>
</comment>
<dbReference type="InterPro" id="IPR043129">
    <property type="entry name" value="ATPase_NBD"/>
</dbReference>
<dbReference type="PANTHER" id="PTHR12280">
    <property type="entry name" value="PANTOTHENATE KINASE"/>
    <property type="match status" value="1"/>
</dbReference>
<keyword evidence="13" id="KW-1185">Reference proteome</keyword>
<keyword evidence="6" id="KW-0808">Transferase</keyword>
<name>A0A1B0CMK8_LUTLO</name>
<evidence type="ECO:0000256" key="8">
    <source>
        <dbReference type="ARBA" id="ARBA00022777"/>
    </source>
</evidence>
<evidence type="ECO:0000256" key="3">
    <source>
        <dbReference type="ARBA" id="ARBA00005225"/>
    </source>
</evidence>
<dbReference type="FunFam" id="3.30.420.40:FF:000025">
    <property type="entry name" value="pantothenate kinase 2, mitochondrial"/>
    <property type="match status" value="1"/>
</dbReference>
<dbReference type="GeneID" id="129797585"/>
<dbReference type="Proteomes" id="UP000092461">
    <property type="component" value="Unassembled WGS sequence"/>
</dbReference>
<dbReference type="CDD" id="cd24122">
    <property type="entry name" value="ASKHA_NBD_PanK-II_Pank1-like"/>
    <property type="match status" value="1"/>
</dbReference>
<keyword evidence="8" id="KW-0418">Kinase</keyword>
<dbReference type="NCBIfam" id="TIGR00555">
    <property type="entry name" value="panK_eukar"/>
    <property type="match status" value="1"/>
</dbReference>
<dbReference type="SUPFAM" id="SSF53067">
    <property type="entry name" value="Actin-like ATPase domain"/>
    <property type="match status" value="2"/>
</dbReference>
<dbReference type="FunFam" id="3.30.420.510:FF:000004">
    <property type="entry name" value="Fbl, isoform B"/>
    <property type="match status" value="1"/>
</dbReference>
<keyword evidence="5" id="KW-0963">Cytoplasm</keyword>
<dbReference type="Gene3D" id="3.30.420.510">
    <property type="match status" value="1"/>
</dbReference>
<evidence type="ECO:0000313" key="12">
    <source>
        <dbReference type="EnsemblMetazoa" id="LLOJ005896-PA"/>
    </source>
</evidence>
<dbReference type="EnsemblMetazoa" id="LLOJ005896-RA">
    <property type="protein sequence ID" value="LLOJ005896-PA"/>
    <property type="gene ID" value="LLOJ005896"/>
</dbReference>
<dbReference type="GO" id="GO:0004594">
    <property type="term" value="F:pantothenate kinase activity"/>
    <property type="evidence" value="ECO:0007669"/>
    <property type="project" value="UniProtKB-EC"/>
</dbReference>
<accession>A0A1B0CMK8</accession>
<dbReference type="VEuPathDB" id="VectorBase:LLONM1_005967"/>
<dbReference type="GO" id="GO:0005634">
    <property type="term" value="C:nucleus"/>
    <property type="evidence" value="ECO:0007669"/>
    <property type="project" value="TreeGrafter"/>
</dbReference>
<evidence type="ECO:0000313" key="13">
    <source>
        <dbReference type="Proteomes" id="UP000092461"/>
    </source>
</evidence>
<organism evidence="12 13">
    <name type="scientific">Lutzomyia longipalpis</name>
    <name type="common">Sand fly</name>
    <dbReference type="NCBI Taxonomy" id="7200"/>
    <lineage>
        <taxon>Eukaryota</taxon>
        <taxon>Metazoa</taxon>
        <taxon>Ecdysozoa</taxon>
        <taxon>Arthropoda</taxon>
        <taxon>Hexapoda</taxon>
        <taxon>Insecta</taxon>
        <taxon>Pterygota</taxon>
        <taxon>Neoptera</taxon>
        <taxon>Endopterygota</taxon>
        <taxon>Diptera</taxon>
        <taxon>Nematocera</taxon>
        <taxon>Psychodoidea</taxon>
        <taxon>Psychodidae</taxon>
        <taxon>Lutzomyia</taxon>
        <taxon>Lutzomyia</taxon>
    </lineage>
</organism>
<sequence length="389" mass="43329">MASGTRKIRKAMPWFGMDIGGTLTKLVYFEPKDITPDELDQEAEILRNIRRYLTKHSAYGKTGHRDAHLQMDNVEIRGRRGSLHFIRFPTCEMGNFLTLAKVKGMAQLVTTVCATGGGAFKFEKDFKDEVNMKLAKFDELDALIKGILFTDMHNLNECYYWENALDITNSEKKQYDFSTPYPFILVNVGSGVSVLTVRGPDDYRRISGTSLGGGTFLGLCCLLTGCQTFEEAIQLATEGDHKKVDKLVRDIYGGDYERFGLPGDLVAASFGQMNSRERRASVSREDLANATLVTITNNIGSIARMCASNEKIDRVVFVGNFLRVNPISMKLLSFAMDYWSRGTLKALFLEHEGYFGAVGCLLQFNGEIMSGCYSNDNHESSSATGSEVE</sequence>
<evidence type="ECO:0000256" key="4">
    <source>
        <dbReference type="ARBA" id="ARBA00012102"/>
    </source>
</evidence>
<comment type="similarity">
    <text evidence="11">Belongs to the type II pantothenate kinase family.</text>
</comment>
<dbReference type="InterPro" id="IPR004567">
    <property type="entry name" value="Type_II_PanK"/>
</dbReference>
<comment type="pathway">
    <text evidence="3">Cofactor biosynthesis; coenzyme A biosynthesis; CoA from (R)-pantothenate: step 1/5.</text>
</comment>
<dbReference type="EMBL" id="AJWK01018843">
    <property type="status" value="NOT_ANNOTATED_CDS"/>
    <property type="molecule type" value="Genomic_DNA"/>
</dbReference>
<dbReference type="Gene3D" id="3.30.420.40">
    <property type="match status" value="1"/>
</dbReference>
<dbReference type="EC" id="2.7.1.33" evidence="4"/>